<feature type="modified residue" description="4-aspartylphosphate" evidence="7">
    <location>
        <position position="54"/>
    </location>
</feature>
<evidence type="ECO:0000256" key="6">
    <source>
        <dbReference type="PROSITE-ProRule" id="PRU00050"/>
    </source>
</evidence>
<evidence type="ECO:0000256" key="3">
    <source>
        <dbReference type="ARBA" id="ARBA00022801"/>
    </source>
</evidence>
<dbReference type="GO" id="GO:0005737">
    <property type="term" value="C:cytoplasm"/>
    <property type="evidence" value="ECO:0007669"/>
    <property type="project" value="InterPro"/>
</dbReference>
<dbReference type="Gene3D" id="3.40.50.2300">
    <property type="match status" value="1"/>
</dbReference>
<accession>A0A2U1V2I9</accession>
<evidence type="ECO:0000313" key="11">
    <source>
        <dbReference type="Proteomes" id="UP000245048"/>
    </source>
</evidence>
<proteinExistence type="predicted"/>
<dbReference type="PIRSF" id="PIRSF000876">
    <property type="entry name" value="RR_chemtxs_CheB"/>
    <property type="match status" value="1"/>
</dbReference>
<evidence type="ECO:0000256" key="5">
    <source>
        <dbReference type="ARBA" id="ARBA00048267"/>
    </source>
</evidence>
<dbReference type="InterPro" id="IPR001789">
    <property type="entry name" value="Sig_transdc_resp-reg_receiver"/>
</dbReference>
<evidence type="ECO:0000313" key="10">
    <source>
        <dbReference type="EMBL" id="PWC28071.1"/>
    </source>
</evidence>
<dbReference type="SUPFAM" id="SSF52738">
    <property type="entry name" value="Methylesterase CheB, C-terminal domain"/>
    <property type="match status" value="1"/>
</dbReference>
<reference evidence="11" key="1">
    <citation type="submission" date="2017-10" db="EMBL/GenBank/DDBJ databases">
        <authorList>
            <person name="Toshchakov S.V."/>
            <person name="Goeva M.A."/>
        </authorList>
    </citation>
    <scope>NUCLEOTIDE SEQUENCE [LARGE SCALE GENOMIC DNA]</scope>
    <source>
        <strain evidence="11">JR1/69-1-13</strain>
    </source>
</reference>
<dbReference type="InterPro" id="IPR035909">
    <property type="entry name" value="CheB_C"/>
</dbReference>
<feature type="domain" description="Response regulatory" evidence="8">
    <location>
        <begin position="3"/>
        <end position="121"/>
    </location>
</feature>
<dbReference type="PANTHER" id="PTHR42872:SF6">
    <property type="entry name" value="PROTEIN-GLUTAMATE METHYLESTERASE_PROTEIN-GLUTAMINE GLUTAMINASE"/>
    <property type="match status" value="1"/>
</dbReference>
<dbReference type="Gene3D" id="3.40.50.180">
    <property type="entry name" value="Methylesterase CheB, C-terminal domain"/>
    <property type="match status" value="1"/>
</dbReference>
<dbReference type="GO" id="GO:0008984">
    <property type="term" value="F:protein-glutamate methylesterase activity"/>
    <property type="evidence" value="ECO:0007669"/>
    <property type="project" value="UniProtKB-EC"/>
</dbReference>
<gene>
    <name evidence="10" type="ORF">CR165_14045</name>
</gene>
<dbReference type="AlphaFoldDB" id="A0A2U1V2I9"/>
<evidence type="ECO:0000256" key="7">
    <source>
        <dbReference type="PROSITE-ProRule" id="PRU00169"/>
    </source>
</evidence>
<dbReference type="PROSITE" id="PS50122">
    <property type="entry name" value="CHEB"/>
    <property type="match status" value="1"/>
</dbReference>
<dbReference type="Pfam" id="PF01339">
    <property type="entry name" value="CheB_methylest"/>
    <property type="match status" value="1"/>
</dbReference>
<keyword evidence="11" id="KW-1185">Reference proteome</keyword>
<dbReference type="PROSITE" id="PS50110">
    <property type="entry name" value="RESPONSE_REGULATORY"/>
    <property type="match status" value="1"/>
</dbReference>
<feature type="active site" evidence="6">
    <location>
        <position position="203"/>
    </location>
</feature>
<name>A0A2U1V2I9_9PROT</name>
<dbReference type="SMART" id="SM00448">
    <property type="entry name" value="REC"/>
    <property type="match status" value="1"/>
</dbReference>
<dbReference type="GO" id="GO:0000156">
    <property type="term" value="F:phosphorelay response regulator activity"/>
    <property type="evidence" value="ECO:0007669"/>
    <property type="project" value="InterPro"/>
</dbReference>
<dbReference type="PANTHER" id="PTHR42872">
    <property type="entry name" value="PROTEIN-GLUTAMATE METHYLESTERASE/PROTEIN-GLUTAMINE GLUTAMINASE"/>
    <property type="match status" value="1"/>
</dbReference>
<dbReference type="EMBL" id="PDOA01000009">
    <property type="protein sequence ID" value="PWC28071.1"/>
    <property type="molecule type" value="Genomic_DNA"/>
</dbReference>
<keyword evidence="1" id="KW-0963">Cytoplasm</keyword>
<dbReference type="RefSeq" id="WP_109517638.1">
    <property type="nucleotide sequence ID" value="NZ_PDOA01000009.1"/>
</dbReference>
<evidence type="ECO:0000256" key="2">
    <source>
        <dbReference type="ARBA" id="ARBA00022500"/>
    </source>
</evidence>
<organism evidence="10 11">
    <name type="scientific">Teichococcus aestuarii</name>
    <dbReference type="NCBI Taxonomy" id="568898"/>
    <lineage>
        <taxon>Bacteria</taxon>
        <taxon>Pseudomonadati</taxon>
        <taxon>Pseudomonadota</taxon>
        <taxon>Alphaproteobacteria</taxon>
        <taxon>Acetobacterales</taxon>
        <taxon>Roseomonadaceae</taxon>
        <taxon>Roseomonas</taxon>
    </lineage>
</organism>
<evidence type="ECO:0000259" key="8">
    <source>
        <dbReference type="PROSITE" id="PS50110"/>
    </source>
</evidence>
<feature type="active site" evidence="6">
    <location>
        <position position="297"/>
    </location>
</feature>
<dbReference type="SUPFAM" id="SSF52172">
    <property type="entry name" value="CheY-like"/>
    <property type="match status" value="1"/>
</dbReference>
<dbReference type="Pfam" id="PF00072">
    <property type="entry name" value="Response_reg"/>
    <property type="match status" value="1"/>
</dbReference>
<sequence length="366" mass="37044">MIRVLVVDDSGFMRLALRRIIEADGDLKVVGEAANGHLALELAERLQPDVVALDLEMPGLDGLAVTERLMALPAPPAVVMVSHHTREGSEMALAALARGAADYLWKGSALSGLDLGQIDRELRGRLRHWATQRPAGLPLPQPVPPQRLPPQPVPAISTLPPRSREDERFDLLLLGASTGGPDALAALLGAAGALPVPCVVAQHMPAALGPDFARHLAARTGQPVVLGAHGGRLVPGEVLLLPGGTDGHLACAPEGGLTLRLAAGAGLVHPSVDGLFQSAALAARRPVAVVMSGMGQDGAAGVAPLLARGGMVLVQEAASCVVAGMPGAAAAAARAAGMAVEAAAPAALGRRLARLLSAAPASGPRG</sequence>
<dbReference type="InterPro" id="IPR011006">
    <property type="entry name" value="CheY-like_superfamily"/>
</dbReference>
<comment type="caution">
    <text evidence="10">The sequence shown here is derived from an EMBL/GenBank/DDBJ whole genome shotgun (WGS) entry which is preliminary data.</text>
</comment>
<protein>
    <recommendedName>
        <fullName evidence="4">protein-glutamate methylesterase</fullName>
        <ecNumber evidence="4">3.1.1.61</ecNumber>
    </recommendedName>
</protein>
<dbReference type="OrthoDB" id="9793421at2"/>
<dbReference type="InterPro" id="IPR008248">
    <property type="entry name" value="CheB-like"/>
</dbReference>
<feature type="domain" description="CheB-type methylesterase" evidence="9">
    <location>
        <begin position="161"/>
        <end position="329"/>
    </location>
</feature>
<keyword evidence="7" id="KW-0597">Phosphoprotein</keyword>
<feature type="active site" evidence="6">
    <location>
        <position position="177"/>
    </location>
</feature>
<keyword evidence="3 6" id="KW-0378">Hydrolase</keyword>
<keyword evidence="2 6" id="KW-0145">Chemotaxis</keyword>
<dbReference type="Proteomes" id="UP000245048">
    <property type="component" value="Unassembled WGS sequence"/>
</dbReference>
<dbReference type="GO" id="GO:0006935">
    <property type="term" value="P:chemotaxis"/>
    <property type="evidence" value="ECO:0007669"/>
    <property type="project" value="UniProtKB-UniRule"/>
</dbReference>
<dbReference type="InterPro" id="IPR000673">
    <property type="entry name" value="Sig_transdc_resp-reg_Me-estase"/>
</dbReference>
<dbReference type="EC" id="3.1.1.61" evidence="4"/>
<evidence type="ECO:0000259" key="9">
    <source>
        <dbReference type="PROSITE" id="PS50122"/>
    </source>
</evidence>
<evidence type="ECO:0000256" key="4">
    <source>
        <dbReference type="ARBA" id="ARBA00039140"/>
    </source>
</evidence>
<evidence type="ECO:0000256" key="1">
    <source>
        <dbReference type="ARBA" id="ARBA00022490"/>
    </source>
</evidence>
<dbReference type="CDD" id="cd17541">
    <property type="entry name" value="REC_CheB-like"/>
    <property type="match status" value="1"/>
</dbReference>
<comment type="catalytic activity">
    <reaction evidence="5">
        <text>[protein]-L-glutamate 5-O-methyl ester + H2O = L-glutamyl-[protein] + methanol + H(+)</text>
        <dbReference type="Rhea" id="RHEA:23236"/>
        <dbReference type="Rhea" id="RHEA-COMP:10208"/>
        <dbReference type="Rhea" id="RHEA-COMP:10311"/>
        <dbReference type="ChEBI" id="CHEBI:15377"/>
        <dbReference type="ChEBI" id="CHEBI:15378"/>
        <dbReference type="ChEBI" id="CHEBI:17790"/>
        <dbReference type="ChEBI" id="CHEBI:29973"/>
        <dbReference type="ChEBI" id="CHEBI:82795"/>
        <dbReference type="EC" id="3.1.1.61"/>
    </reaction>
</comment>